<evidence type="ECO:0000259" key="2">
    <source>
        <dbReference type="Pfam" id="PF18557"/>
    </source>
</evidence>
<proteinExistence type="predicted"/>
<dbReference type="Proteomes" id="UP000766595">
    <property type="component" value="Unassembled WGS sequence"/>
</dbReference>
<gene>
    <name evidence="3" type="ORF">KL771_25215</name>
</gene>
<feature type="region of interest" description="Disordered" evidence="1">
    <location>
        <begin position="52"/>
        <end position="79"/>
    </location>
</feature>
<organism evidence="3 4">
    <name type="scientific">Prosthecodimorpha staleyi</name>
    <dbReference type="NCBI Taxonomy" id="2840188"/>
    <lineage>
        <taxon>Bacteria</taxon>
        <taxon>Pseudomonadati</taxon>
        <taxon>Pseudomonadota</taxon>
        <taxon>Alphaproteobacteria</taxon>
        <taxon>Hyphomicrobiales</taxon>
        <taxon>Ancalomicrobiaceae</taxon>
        <taxon>Prosthecodimorpha</taxon>
    </lineage>
</organism>
<dbReference type="EMBL" id="JAHHZF010000015">
    <property type="protein sequence ID" value="MBT9292785.1"/>
    <property type="molecule type" value="Genomic_DNA"/>
</dbReference>
<dbReference type="InterPro" id="IPR041649">
    <property type="entry name" value="NepR"/>
</dbReference>
<dbReference type="AlphaFoldDB" id="A0A947D7Z7"/>
<keyword evidence="4" id="KW-1185">Reference proteome</keyword>
<dbReference type="RefSeq" id="WP_261971285.1">
    <property type="nucleotide sequence ID" value="NZ_JAHHZF010000015.1"/>
</dbReference>
<dbReference type="Pfam" id="PF18557">
    <property type="entry name" value="NepR"/>
    <property type="match status" value="1"/>
</dbReference>
<sequence length="79" mass="8461">MSKSKTRSKSFGLPPLEAGLQAHLGSHLRGIYDRVLSEPIPERFRTLIDALDRAEQPAGDQTPAPPDPAKRATELGGAA</sequence>
<reference evidence="3 4" key="1">
    <citation type="submission" date="2021-06" db="EMBL/GenBank/DDBJ databases">
        <authorList>
            <person name="Grouzdev D.S."/>
            <person name="Koziaeva V."/>
        </authorList>
    </citation>
    <scope>NUCLEOTIDE SEQUENCE [LARGE SCALE GENOMIC DNA]</scope>
    <source>
        <strain evidence="3 4">22</strain>
    </source>
</reference>
<feature type="domain" description="Anti-sigma factor NepR" evidence="2">
    <location>
        <begin position="21"/>
        <end position="55"/>
    </location>
</feature>
<evidence type="ECO:0000256" key="1">
    <source>
        <dbReference type="SAM" id="MobiDB-lite"/>
    </source>
</evidence>
<evidence type="ECO:0000313" key="3">
    <source>
        <dbReference type="EMBL" id="MBT9292785.1"/>
    </source>
</evidence>
<accession>A0A947D7Z7</accession>
<comment type="caution">
    <text evidence="3">The sequence shown here is derived from an EMBL/GenBank/DDBJ whole genome shotgun (WGS) entry which is preliminary data.</text>
</comment>
<protein>
    <recommendedName>
        <fullName evidence="2">Anti-sigma factor NepR domain-containing protein</fullName>
    </recommendedName>
</protein>
<name>A0A947D7Z7_9HYPH</name>
<evidence type="ECO:0000313" key="4">
    <source>
        <dbReference type="Proteomes" id="UP000766595"/>
    </source>
</evidence>